<evidence type="ECO:0000256" key="1">
    <source>
        <dbReference type="SAM" id="MobiDB-lite"/>
    </source>
</evidence>
<reference evidence="3" key="1">
    <citation type="submission" date="2013-03" db="EMBL/GenBank/DDBJ databases">
        <title>The Genome Sequence of Anopheles dirus WRAIR2.</title>
        <authorList>
            <consortium name="The Broad Institute Genomics Platform"/>
            <person name="Neafsey D.E."/>
            <person name="Walton C."/>
            <person name="Walker B."/>
            <person name="Young S.K."/>
            <person name="Zeng Q."/>
            <person name="Gargeya S."/>
            <person name="Fitzgerald M."/>
            <person name="Haas B."/>
            <person name="Abouelleil A."/>
            <person name="Allen A.W."/>
            <person name="Alvarado L."/>
            <person name="Arachchi H.M."/>
            <person name="Berlin A.M."/>
            <person name="Chapman S.B."/>
            <person name="Gainer-Dewar J."/>
            <person name="Goldberg J."/>
            <person name="Griggs A."/>
            <person name="Gujja S."/>
            <person name="Hansen M."/>
            <person name="Howarth C."/>
            <person name="Imamovic A."/>
            <person name="Ireland A."/>
            <person name="Larimer J."/>
            <person name="McCowan C."/>
            <person name="Murphy C."/>
            <person name="Pearson M."/>
            <person name="Poon T.W."/>
            <person name="Priest M."/>
            <person name="Roberts A."/>
            <person name="Saif S."/>
            <person name="Shea T."/>
            <person name="Sisk P."/>
            <person name="Sykes S."/>
            <person name="Wortman J."/>
            <person name="Nusbaum C."/>
            <person name="Birren B."/>
        </authorList>
    </citation>
    <scope>NUCLEOTIDE SEQUENCE [LARGE SCALE GENOMIC DNA]</scope>
    <source>
        <strain evidence="3">WRAIR2</strain>
    </source>
</reference>
<evidence type="ECO:0000313" key="2">
    <source>
        <dbReference type="EnsemblMetazoa" id="ADIR014969-PA"/>
    </source>
</evidence>
<accession>A0A182NYS9</accession>
<organism evidence="2 3">
    <name type="scientific">Anopheles dirus</name>
    <dbReference type="NCBI Taxonomy" id="7168"/>
    <lineage>
        <taxon>Eukaryota</taxon>
        <taxon>Metazoa</taxon>
        <taxon>Ecdysozoa</taxon>
        <taxon>Arthropoda</taxon>
        <taxon>Hexapoda</taxon>
        <taxon>Insecta</taxon>
        <taxon>Pterygota</taxon>
        <taxon>Neoptera</taxon>
        <taxon>Endopterygota</taxon>
        <taxon>Diptera</taxon>
        <taxon>Nematocera</taxon>
        <taxon>Culicoidea</taxon>
        <taxon>Culicidae</taxon>
        <taxon>Anophelinae</taxon>
        <taxon>Anopheles</taxon>
    </lineage>
</organism>
<sequence length="80" mass="9146">MCRRRHCLCAAPAAGRTTTGVKSAAVKILHTPPDARRHERALALERARRTLPFRNRPPLDKHSVWMRRTPAARAKKRKKS</sequence>
<proteinExistence type="predicted"/>
<dbReference type="EnsemblMetazoa" id="ADIR014969-RA">
    <property type="protein sequence ID" value="ADIR014969-PA"/>
    <property type="gene ID" value="ADIR014969"/>
</dbReference>
<evidence type="ECO:0000313" key="3">
    <source>
        <dbReference type="Proteomes" id="UP000075884"/>
    </source>
</evidence>
<keyword evidence="3" id="KW-1185">Reference proteome</keyword>
<dbReference type="AlphaFoldDB" id="A0A182NYS9"/>
<dbReference type="VEuPathDB" id="VectorBase:ADIR014969"/>
<name>A0A182NYS9_9DIPT</name>
<reference evidence="2" key="2">
    <citation type="submission" date="2020-05" db="UniProtKB">
        <authorList>
            <consortium name="EnsemblMetazoa"/>
        </authorList>
    </citation>
    <scope>IDENTIFICATION</scope>
    <source>
        <strain evidence="2">WRAIR2</strain>
    </source>
</reference>
<protein>
    <submittedName>
        <fullName evidence="2">Uncharacterized protein</fullName>
    </submittedName>
</protein>
<dbReference type="Proteomes" id="UP000075884">
    <property type="component" value="Unassembled WGS sequence"/>
</dbReference>
<feature type="region of interest" description="Disordered" evidence="1">
    <location>
        <begin position="53"/>
        <end position="80"/>
    </location>
</feature>